<dbReference type="PROSITE" id="PS50986">
    <property type="entry name" value="MANSC"/>
    <property type="match status" value="1"/>
</dbReference>
<keyword evidence="3" id="KW-0472">Membrane</keyword>
<dbReference type="EMBL" id="WNYA01041097">
    <property type="protein sequence ID" value="KAG8536579.1"/>
    <property type="molecule type" value="Genomic_DNA"/>
</dbReference>
<evidence type="ECO:0000256" key="1">
    <source>
        <dbReference type="ARBA" id="ARBA00004370"/>
    </source>
</evidence>
<organism evidence="7 8">
    <name type="scientific">Engystomops pustulosus</name>
    <name type="common">Tungara frog</name>
    <name type="synonym">Physalaemus pustulosus</name>
    <dbReference type="NCBI Taxonomy" id="76066"/>
    <lineage>
        <taxon>Eukaryota</taxon>
        <taxon>Metazoa</taxon>
        <taxon>Chordata</taxon>
        <taxon>Craniata</taxon>
        <taxon>Vertebrata</taxon>
        <taxon>Euteleostomi</taxon>
        <taxon>Amphibia</taxon>
        <taxon>Batrachia</taxon>
        <taxon>Anura</taxon>
        <taxon>Neobatrachia</taxon>
        <taxon>Hyloidea</taxon>
        <taxon>Leptodactylidae</taxon>
        <taxon>Leiuperinae</taxon>
        <taxon>Engystomops</taxon>
    </lineage>
</organism>
<dbReference type="SMART" id="SM00765">
    <property type="entry name" value="MANEC"/>
    <property type="match status" value="1"/>
</dbReference>
<feature type="region of interest" description="Disordered" evidence="5">
    <location>
        <begin position="1"/>
        <end position="33"/>
    </location>
</feature>
<evidence type="ECO:0000256" key="4">
    <source>
        <dbReference type="ARBA" id="ARBA00023180"/>
    </source>
</evidence>
<evidence type="ECO:0000256" key="5">
    <source>
        <dbReference type="SAM" id="MobiDB-lite"/>
    </source>
</evidence>
<keyword evidence="2" id="KW-0732">Signal</keyword>
<feature type="non-terminal residue" evidence="7">
    <location>
        <position position="1"/>
    </location>
</feature>
<dbReference type="InterPro" id="IPR011106">
    <property type="entry name" value="MANSC_N"/>
</dbReference>
<feature type="domain" description="MANSC" evidence="6">
    <location>
        <begin position="86"/>
        <end position="164"/>
    </location>
</feature>
<keyword evidence="4" id="KW-0325">Glycoprotein</keyword>
<keyword evidence="8" id="KW-1185">Reference proteome</keyword>
<evidence type="ECO:0000256" key="3">
    <source>
        <dbReference type="ARBA" id="ARBA00023136"/>
    </source>
</evidence>
<dbReference type="AlphaFoldDB" id="A0AAV6YMW3"/>
<proteinExistence type="predicted"/>
<dbReference type="GO" id="GO:0016020">
    <property type="term" value="C:membrane"/>
    <property type="evidence" value="ECO:0007669"/>
    <property type="project" value="UniProtKB-SubCell"/>
</dbReference>
<reference evidence="7" key="1">
    <citation type="thesis" date="2020" institute="ProQuest LLC" country="789 East Eisenhower Parkway, Ann Arbor, MI, USA">
        <title>Comparative Genomics and Chromosome Evolution.</title>
        <authorList>
            <person name="Mudd A.B."/>
        </authorList>
    </citation>
    <scope>NUCLEOTIDE SEQUENCE</scope>
    <source>
        <strain evidence="7">237g6f4</strain>
        <tissue evidence="7">Blood</tissue>
    </source>
</reference>
<evidence type="ECO:0000259" key="6">
    <source>
        <dbReference type="PROSITE" id="PS50986"/>
    </source>
</evidence>
<accession>A0AAV6YMW3</accession>
<dbReference type="InterPro" id="IPR013980">
    <property type="entry name" value="MANSC_dom"/>
</dbReference>
<feature type="compositionally biased region" description="Basic and acidic residues" evidence="5">
    <location>
        <begin position="1"/>
        <end position="15"/>
    </location>
</feature>
<gene>
    <name evidence="7" type="ORF">GDO81_026063</name>
</gene>
<evidence type="ECO:0000256" key="2">
    <source>
        <dbReference type="ARBA" id="ARBA00022729"/>
    </source>
</evidence>
<protein>
    <recommendedName>
        <fullName evidence="6">MANSC domain-containing protein</fullName>
    </recommendedName>
</protein>
<evidence type="ECO:0000313" key="8">
    <source>
        <dbReference type="Proteomes" id="UP000824782"/>
    </source>
</evidence>
<comment type="caution">
    <text evidence="7">The sequence shown here is derived from an EMBL/GenBank/DDBJ whole genome shotgun (WGS) entry which is preliminary data.</text>
</comment>
<comment type="subcellular location">
    <subcellularLocation>
        <location evidence="1">Membrane</location>
    </subcellularLocation>
</comment>
<sequence length="170" mass="18701">KNRRRLCDGGKEETSRGILKSGDPGGEHHERTHGAGTCCGGPPVMAVTVEWVTLLLLSLLDIQWTLCQPGALCPHTTFYHGCWIRRFPGLFLSFSGSQQRGARVLQRRPEPTAQLCSRQCCHQESCNVAVFYSGTSADNGDCHLVHCPEPESCLLHLQEHSVLYTVTAGE</sequence>
<dbReference type="Pfam" id="PF07502">
    <property type="entry name" value="MANEC"/>
    <property type="match status" value="1"/>
</dbReference>
<evidence type="ECO:0000313" key="7">
    <source>
        <dbReference type="EMBL" id="KAG8536579.1"/>
    </source>
</evidence>
<name>A0AAV6YMW3_ENGPU</name>
<dbReference type="Proteomes" id="UP000824782">
    <property type="component" value="Unassembled WGS sequence"/>
</dbReference>